<dbReference type="PANTHER" id="PTHR30469">
    <property type="entry name" value="MULTIDRUG RESISTANCE PROTEIN MDTA"/>
    <property type="match status" value="1"/>
</dbReference>
<gene>
    <name evidence="2" type="ORF">MBO_03112</name>
</gene>
<dbReference type="SUPFAM" id="SSF51230">
    <property type="entry name" value="Single hybrid motif"/>
    <property type="match status" value="1"/>
</dbReference>
<sequence>MRAIYCLPYFFALLIGCQDMGSADLAEHLDNKIDNRDESAAKKRDQLLQDDITAHPVRFDGEEVILNGIHLSSVKMSRYQPSFGLQGIIAPIQRTNLVQPIDITVVDVLVKSGDAVKKGDILAHLQPAPIHTINEEAEQEQDSRASKDEQIITLTAPFSGVVDNLRLNTGMTIRANTPLLTLVDESKYQFISRLPAYLKPHLKIGKTVDISVDDAPFSGQIAHVTKSPESFSTIDVSVEISPKKDSANRLNSGQFAKGIVEYGQISVGALVPKFAIVDDNLSPLDLTKLHAPPHKPQAPIAANIWVVKQDASLTLSRVHIIEYLPESRRFLASGITEDSLIVLVELPMQADGKRVVVD</sequence>
<dbReference type="PROSITE" id="PS51257">
    <property type="entry name" value="PROKAR_LIPOPROTEIN"/>
    <property type="match status" value="1"/>
</dbReference>
<organism evidence="2 3">
    <name type="scientific">Moraxella bovoculi 237</name>
    <dbReference type="NCBI Taxonomy" id="743974"/>
    <lineage>
        <taxon>Bacteria</taxon>
        <taxon>Pseudomonadati</taxon>
        <taxon>Pseudomonadota</taxon>
        <taxon>Gammaproteobacteria</taxon>
        <taxon>Moraxellales</taxon>
        <taxon>Moraxellaceae</taxon>
        <taxon>Moraxella</taxon>
    </lineage>
</organism>
<dbReference type="AlphaFoldDB" id="A0A066UI52"/>
<dbReference type="RefSeq" id="WP_036363484.1">
    <property type="nucleotide sequence ID" value="NZ_AOMT01000010.1"/>
</dbReference>
<accession>A0A066UI52</accession>
<evidence type="ECO:0000313" key="3">
    <source>
        <dbReference type="Proteomes" id="UP000035860"/>
    </source>
</evidence>
<reference evidence="2 3" key="1">
    <citation type="journal article" date="2014" name="Genome Announc.">
        <title>Draft Genome Sequence of Moraxella bovoculi Strain 237T (ATCC BAA-1259T) Isolated from a Calf with Infectious Bovine Keratoconjunctivitis.</title>
        <authorList>
            <person name="Calcutt M.J."/>
            <person name="Foecking M.F."/>
            <person name="Martin N.T."/>
            <person name="Mhlanga-Mutangadura T."/>
            <person name="Reilly T.J."/>
        </authorList>
    </citation>
    <scope>NUCLEOTIDE SEQUENCE [LARGE SCALE GENOMIC DNA]</scope>
    <source>
        <strain evidence="2 3">237</strain>
    </source>
</reference>
<dbReference type="Pfam" id="PF25973">
    <property type="entry name" value="BSH_CzcB"/>
    <property type="match status" value="1"/>
</dbReference>
<evidence type="ECO:0000259" key="1">
    <source>
        <dbReference type="Pfam" id="PF25973"/>
    </source>
</evidence>
<feature type="domain" description="CzcB-like barrel-sandwich hybrid" evidence="1">
    <location>
        <begin position="97"/>
        <end position="184"/>
    </location>
</feature>
<proteinExistence type="predicted"/>
<dbReference type="Gene3D" id="2.40.50.100">
    <property type="match status" value="1"/>
</dbReference>
<comment type="caution">
    <text evidence="2">The sequence shown here is derived from an EMBL/GenBank/DDBJ whole genome shotgun (WGS) entry which is preliminary data.</text>
</comment>
<dbReference type="eggNOG" id="COG0845">
    <property type="taxonomic scope" value="Bacteria"/>
</dbReference>
<protein>
    <submittedName>
        <fullName evidence="2">Putative lipoprotein</fullName>
    </submittedName>
</protein>
<dbReference type="EMBL" id="AOMT01000010">
    <property type="protein sequence ID" value="KDN25547.1"/>
    <property type="molecule type" value="Genomic_DNA"/>
</dbReference>
<dbReference type="InterPro" id="IPR058647">
    <property type="entry name" value="BSH_CzcB-like"/>
</dbReference>
<evidence type="ECO:0000313" key="2">
    <source>
        <dbReference type="EMBL" id="KDN25547.1"/>
    </source>
</evidence>
<keyword evidence="2" id="KW-0449">Lipoprotein</keyword>
<name>A0A066UI52_9GAMM</name>
<dbReference type="InterPro" id="IPR011053">
    <property type="entry name" value="Single_hybrid_motif"/>
</dbReference>
<dbReference type="GO" id="GO:1990281">
    <property type="term" value="C:efflux pump complex"/>
    <property type="evidence" value="ECO:0007669"/>
    <property type="project" value="TreeGrafter"/>
</dbReference>
<keyword evidence="3" id="KW-1185">Reference proteome</keyword>
<dbReference type="OrthoDB" id="6646414at2"/>
<dbReference type="GO" id="GO:0015562">
    <property type="term" value="F:efflux transmembrane transporter activity"/>
    <property type="evidence" value="ECO:0007669"/>
    <property type="project" value="TreeGrafter"/>
</dbReference>
<dbReference type="Proteomes" id="UP000035860">
    <property type="component" value="Unassembled WGS sequence"/>
</dbReference>